<feature type="region of interest" description="Disordered" evidence="1">
    <location>
        <begin position="149"/>
        <end position="201"/>
    </location>
</feature>
<accession>A0A1X9SM73</accession>
<dbReference type="GeneID" id="46921043"/>
<dbReference type="AlphaFoldDB" id="A0A1X9SM73"/>
<dbReference type="InterPro" id="IPR021973">
    <property type="entry name" value="SprA-related"/>
</dbReference>
<gene>
    <name evidence="2" type="ORF">CLAN_0569</name>
</gene>
<sequence>MMISGLSYYQPLYNIETQSVNVTQSSESNAQEKSSNNQYELTQDQKMQVIELQRRDLEVRTHEAAHMSAGAGLTTGASYSYQRGPDDKMYAIGGEVGIDTSSGKTPEETLKKAAQIKRAALAPAQPSSADLQVAATATNMEIDAKMEIQKNQNQETKDKTEQNSQNSQSSQDTSNYLNEQRKNPYNSALNSNYMPTNIGSF</sequence>
<feature type="compositionally biased region" description="Low complexity" evidence="1">
    <location>
        <begin position="162"/>
        <end position="171"/>
    </location>
</feature>
<dbReference type="EMBL" id="CP015578">
    <property type="protein sequence ID" value="ARQ97318.1"/>
    <property type="molecule type" value="Genomic_DNA"/>
</dbReference>
<protein>
    <recommendedName>
        <fullName evidence="4">SprA-related family protein</fullName>
    </recommendedName>
</protein>
<name>A0A1X9SM73_9BACT</name>
<feature type="compositionally biased region" description="Polar residues" evidence="1">
    <location>
        <begin position="172"/>
        <end position="201"/>
    </location>
</feature>
<evidence type="ECO:0000313" key="3">
    <source>
        <dbReference type="Proteomes" id="UP000202031"/>
    </source>
</evidence>
<evidence type="ECO:0000256" key="1">
    <source>
        <dbReference type="SAM" id="MobiDB-lite"/>
    </source>
</evidence>
<evidence type="ECO:0000313" key="2">
    <source>
        <dbReference type="EMBL" id="ARQ97318.1"/>
    </source>
</evidence>
<reference evidence="3" key="1">
    <citation type="journal article" date="2017" name="Genome Biol. Evol.">
        <title>Comparative Genomic Analysis Identifies a Campylobacter Clade Deficient in Selenium Metabolism.</title>
        <authorList>
            <person name="Miller W.G."/>
            <person name="Yee E."/>
            <person name="Lopes B.S."/>
            <person name="Chapman M.H."/>
            <person name="Huynh S."/>
            <person name="Bono J.L."/>
            <person name="Parker C.T."/>
            <person name="Strachan N.J.C."/>
            <person name="Forbes K.J."/>
        </authorList>
    </citation>
    <scope>NUCLEOTIDE SEQUENCE [LARGE SCALE GENOMIC DNA]</scope>
    <source>
        <strain evidence="3">NCTC 13004</strain>
    </source>
</reference>
<dbReference type="Proteomes" id="UP000202031">
    <property type="component" value="Chromosome"/>
</dbReference>
<dbReference type="Pfam" id="PF12118">
    <property type="entry name" value="SprA-related"/>
    <property type="match status" value="1"/>
</dbReference>
<proteinExistence type="predicted"/>
<organism evidence="2 3">
    <name type="scientific">Campylobacter lanienae NCTC 13004</name>
    <dbReference type="NCBI Taxonomy" id="1031753"/>
    <lineage>
        <taxon>Bacteria</taxon>
        <taxon>Pseudomonadati</taxon>
        <taxon>Campylobacterota</taxon>
        <taxon>Epsilonproteobacteria</taxon>
        <taxon>Campylobacterales</taxon>
        <taxon>Campylobacteraceae</taxon>
        <taxon>Campylobacter</taxon>
    </lineage>
</organism>
<evidence type="ECO:0008006" key="4">
    <source>
        <dbReference type="Google" id="ProtNLM"/>
    </source>
</evidence>
<reference evidence="3" key="2">
    <citation type="journal article" date="2017" name="Genome Biol. Evol.">
        <title>Comparative genomic analysis identifies a Campylobacter clade deficient in selenium metabolism.</title>
        <authorList>
            <person name="Miller W.G."/>
            <person name="Yee E."/>
            <person name="Lopes B.S."/>
            <person name="Chapman M.H."/>
            <person name="Huynh S."/>
            <person name="Bono J.L."/>
            <person name="Parker C.T."/>
            <person name="Strachan N.J.C."/>
            <person name="Forbes K.J."/>
        </authorList>
    </citation>
    <scope>NUCLEOTIDE SEQUENCE [LARGE SCALE GENOMIC DNA]</scope>
    <source>
        <strain evidence="3">NCTC 13004</strain>
    </source>
</reference>
<dbReference type="RefSeq" id="WP_100590540.1">
    <property type="nucleotide sequence ID" value="NZ_CP015578.1"/>
</dbReference>
<dbReference type="KEGG" id="clx:CLAN_0569"/>